<reference evidence="2" key="1">
    <citation type="submission" date="2022-10" db="EMBL/GenBank/DDBJ databases">
        <title>The WGS of Solirubrobacter sp. CPCC 204708.</title>
        <authorList>
            <person name="Jiang Z."/>
        </authorList>
    </citation>
    <scope>NUCLEOTIDE SEQUENCE</scope>
    <source>
        <strain evidence="2">CPCC 204708</strain>
    </source>
</reference>
<evidence type="ECO:0000256" key="1">
    <source>
        <dbReference type="SAM" id="MobiDB-lite"/>
    </source>
</evidence>
<gene>
    <name evidence="2" type="ORF">OJ962_33345</name>
</gene>
<comment type="caution">
    <text evidence="2">The sequence shown here is derived from an EMBL/GenBank/DDBJ whole genome shotgun (WGS) entry which is preliminary data.</text>
</comment>
<evidence type="ECO:0008006" key="4">
    <source>
        <dbReference type="Google" id="ProtNLM"/>
    </source>
</evidence>
<evidence type="ECO:0000313" key="2">
    <source>
        <dbReference type="EMBL" id="MDA0142418.1"/>
    </source>
</evidence>
<protein>
    <recommendedName>
        <fullName evidence="4">Anti-sigma factor</fullName>
    </recommendedName>
</protein>
<proteinExistence type="predicted"/>
<dbReference type="Proteomes" id="UP001147700">
    <property type="component" value="Unassembled WGS sequence"/>
</dbReference>
<name>A0ABT4RV10_9ACTN</name>
<accession>A0ABT4RV10</accession>
<dbReference type="EMBL" id="JAPCID010000088">
    <property type="protein sequence ID" value="MDA0142418.1"/>
    <property type="molecule type" value="Genomic_DNA"/>
</dbReference>
<sequence length="70" mass="7781">MSDAADYLLGEMEPERAARFEAELARDAALRAEVERLRPVVARLDALPGEAWERPEPPPLQAPASARREV</sequence>
<organism evidence="2 3">
    <name type="scientific">Solirubrobacter deserti</name>
    <dbReference type="NCBI Taxonomy" id="2282478"/>
    <lineage>
        <taxon>Bacteria</taxon>
        <taxon>Bacillati</taxon>
        <taxon>Actinomycetota</taxon>
        <taxon>Thermoleophilia</taxon>
        <taxon>Solirubrobacterales</taxon>
        <taxon>Solirubrobacteraceae</taxon>
        <taxon>Solirubrobacter</taxon>
    </lineage>
</organism>
<dbReference type="InterPro" id="IPR041916">
    <property type="entry name" value="Anti_sigma_zinc_sf"/>
</dbReference>
<feature type="region of interest" description="Disordered" evidence="1">
    <location>
        <begin position="49"/>
        <end position="70"/>
    </location>
</feature>
<feature type="non-terminal residue" evidence="2">
    <location>
        <position position="70"/>
    </location>
</feature>
<dbReference type="Gene3D" id="1.10.10.1320">
    <property type="entry name" value="Anti-sigma factor, zinc-finger domain"/>
    <property type="match status" value="1"/>
</dbReference>
<keyword evidence="3" id="KW-1185">Reference proteome</keyword>
<evidence type="ECO:0000313" key="3">
    <source>
        <dbReference type="Proteomes" id="UP001147700"/>
    </source>
</evidence>